<feature type="compositionally biased region" description="Polar residues" evidence="1">
    <location>
        <begin position="71"/>
        <end position="85"/>
    </location>
</feature>
<protein>
    <submittedName>
        <fullName evidence="2">Uncharacterized protein</fullName>
    </submittedName>
</protein>
<sequence>MRGNDIEREDIEIKDRKVNRARRKHEGNISFSEAKMVVKREGQFFVRRTKSVTCHPARVNRMTLGHHASEISMSQNHSINSTSSP</sequence>
<accession>A0A199U980</accession>
<evidence type="ECO:0000313" key="2">
    <source>
        <dbReference type="EMBL" id="OAY21181.1"/>
    </source>
</evidence>
<gene>
    <name evidence="2" type="ORF">MANES_S110900</name>
</gene>
<evidence type="ECO:0000256" key="1">
    <source>
        <dbReference type="SAM" id="MobiDB-lite"/>
    </source>
</evidence>
<dbReference type="AlphaFoldDB" id="A0A199U980"/>
<reference evidence="2" key="1">
    <citation type="submission" date="2016-02" db="EMBL/GenBank/DDBJ databases">
        <title>WGS assembly of Manihot esculenta.</title>
        <authorList>
            <person name="Bredeson J.V."/>
            <person name="Prochnik S.E."/>
            <person name="Lyons J.B."/>
            <person name="Schmutz J."/>
            <person name="Grimwood J."/>
            <person name="Vrebalov J."/>
            <person name="Bart R.S."/>
            <person name="Amuge T."/>
            <person name="Ferguson M.E."/>
            <person name="Green R."/>
            <person name="Putnam N."/>
            <person name="Stites J."/>
            <person name="Rounsley S."/>
            <person name="Rokhsar D.S."/>
        </authorList>
    </citation>
    <scope>NUCLEOTIDE SEQUENCE [LARGE SCALE GENOMIC DNA]</scope>
    <source>
        <tissue evidence="2">Leaf</tissue>
    </source>
</reference>
<proteinExistence type="predicted"/>
<name>A0A199U980_MANES</name>
<feature type="region of interest" description="Disordered" evidence="1">
    <location>
        <begin position="66"/>
        <end position="85"/>
    </location>
</feature>
<dbReference type="EMBL" id="KV452313">
    <property type="protein sequence ID" value="OAY21181.1"/>
    <property type="molecule type" value="Genomic_DNA"/>
</dbReference>
<organism evidence="2">
    <name type="scientific">Manihot esculenta</name>
    <name type="common">Cassava</name>
    <name type="synonym">Jatropha manihot</name>
    <dbReference type="NCBI Taxonomy" id="3983"/>
    <lineage>
        <taxon>Eukaryota</taxon>
        <taxon>Viridiplantae</taxon>
        <taxon>Streptophyta</taxon>
        <taxon>Embryophyta</taxon>
        <taxon>Tracheophyta</taxon>
        <taxon>Spermatophyta</taxon>
        <taxon>Magnoliopsida</taxon>
        <taxon>eudicotyledons</taxon>
        <taxon>Gunneridae</taxon>
        <taxon>Pentapetalae</taxon>
        <taxon>rosids</taxon>
        <taxon>fabids</taxon>
        <taxon>Malpighiales</taxon>
        <taxon>Euphorbiaceae</taxon>
        <taxon>Crotonoideae</taxon>
        <taxon>Manihoteae</taxon>
        <taxon>Manihot</taxon>
    </lineage>
</organism>